<proteinExistence type="predicted"/>
<dbReference type="EMBL" id="CP002336">
    <property type="protein sequence ID" value="ADU85476.1"/>
    <property type="molecule type" value="Genomic_DNA"/>
</dbReference>
<reference evidence="2" key="1">
    <citation type="submission" date="2010-11" db="EMBL/GenBank/DDBJ databases">
        <title>Genome sequence of Helicobacter pylori strain SouthAfrica7.</title>
        <authorList>
            <person name="Kersulyte D."/>
            <person name="Segal I."/>
            <person name="Mistry R."/>
            <person name="Berg D.E."/>
        </authorList>
    </citation>
    <scope>NUCLEOTIDE SEQUENCE [LARGE SCALE GENOMIC DNA]</scope>
    <source>
        <strain evidence="2">SouthAfrica7</strain>
    </source>
</reference>
<dbReference type="HOGENOM" id="CLU_2259896_0_0_7"/>
<evidence type="ECO:0000313" key="1">
    <source>
        <dbReference type="EMBL" id="ADU85476.1"/>
    </source>
</evidence>
<gene>
    <name evidence="1" type="ordered locus">HPSA_07645</name>
</gene>
<protein>
    <submittedName>
        <fullName evidence="1">Uncharacterized protein</fullName>
    </submittedName>
</protein>
<reference evidence="1 2" key="2">
    <citation type="journal article" date="2013" name="Genome Announc.">
        <title>Genome Sequences of Three hpAfrica2 Strains of Helicobacter pylori.</title>
        <authorList>
            <person name="Duncan S.S."/>
            <person name="Bertoli M.T."/>
            <person name="Kersulyte D."/>
            <person name="Valk P.L."/>
            <person name="Tamma S."/>
            <person name="Segal I."/>
            <person name="McClain M.S."/>
            <person name="Cover T.L."/>
            <person name="Berg D.E."/>
        </authorList>
    </citation>
    <scope>NUCLEOTIDE SEQUENCE [LARGE SCALE GENOMIC DNA]</scope>
    <source>
        <strain evidence="1 2">SouthAfrica7</strain>
    </source>
</reference>
<dbReference type="AlphaFoldDB" id="E8QUJ4"/>
<dbReference type="KEGG" id="hes:HPSA_07645"/>
<evidence type="ECO:0000313" key="2">
    <source>
        <dbReference type="Proteomes" id="UP000007467"/>
    </source>
</evidence>
<sequence length="103" mass="12584">MFLFYSFKVFQTTQKFFPFVVNLISLLVFQKGKKVPNRTQISHHLFYQKMVFFQDLKKGQDNTQKEKNMYFLSRGILRRPLNKVVTAFLKKNLKMRTLFWLFF</sequence>
<name>E8QUJ4_HELPW</name>
<dbReference type="Proteomes" id="UP000007467">
    <property type="component" value="Chromosome"/>
</dbReference>
<dbReference type="PATRIC" id="fig|907239.3.peg.1556"/>
<accession>E8QUJ4</accession>
<organism evidence="1 2">
    <name type="scientific">Helicobacter pylori (strain SouthAfrica7)</name>
    <dbReference type="NCBI Taxonomy" id="907239"/>
    <lineage>
        <taxon>Bacteria</taxon>
        <taxon>Pseudomonadati</taxon>
        <taxon>Campylobacterota</taxon>
        <taxon>Epsilonproteobacteria</taxon>
        <taxon>Campylobacterales</taxon>
        <taxon>Helicobacteraceae</taxon>
        <taxon>Helicobacter</taxon>
    </lineage>
</organism>